<keyword evidence="2" id="KW-1185">Reference proteome</keyword>
<dbReference type="EMBL" id="MU129049">
    <property type="protein sequence ID" value="KAF9508822.1"/>
    <property type="molecule type" value="Genomic_DNA"/>
</dbReference>
<dbReference type="InterPro" id="IPR036264">
    <property type="entry name" value="Bact_exopeptidase_dim_dom"/>
</dbReference>
<gene>
    <name evidence="1" type="ORF">BS47DRAFT_1365658</name>
</gene>
<evidence type="ECO:0000313" key="1">
    <source>
        <dbReference type="EMBL" id="KAF9508822.1"/>
    </source>
</evidence>
<organism evidence="1 2">
    <name type="scientific">Hydnum rufescens UP504</name>
    <dbReference type="NCBI Taxonomy" id="1448309"/>
    <lineage>
        <taxon>Eukaryota</taxon>
        <taxon>Fungi</taxon>
        <taxon>Dikarya</taxon>
        <taxon>Basidiomycota</taxon>
        <taxon>Agaricomycotina</taxon>
        <taxon>Agaricomycetes</taxon>
        <taxon>Cantharellales</taxon>
        <taxon>Hydnaceae</taxon>
        <taxon>Hydnum</taxon>
    </lineage>
</organism>
<evidence type="ECO:0008006" key="3">
    <source>
        <dbReference type="Google" id="ProtNLM"/>
    </source>
</evidence>
<dbReference type="Proteomes" id="UP000886523">
    <property type="component" value="Unassembled WGS sequence"/>
</dbReference>
<dbReference type="PANTHER" id="PTHR30575">
    <property type="entry name" value="PEPTIDASE M20"/>
    <property type="match status" value="1"/>
</dbReference>
<dbReference type="InterPro" id="IPR052030">
    <property type="entry name" value="Peptidase_M20/M20A_hydrolases"/>
</dbReference>
<dbReference type="SUPFAM" id="SSF55031">
    <property type="entry name" value="Bacterial exopeptidase dimerisation domain"/>
    <property type="match status" value="2"/>
</dbReference>
<dbReference type="Gene3D" id="3.30.70.360">
    <property type="match status" value="3"/>
</dbReference>
<proteinExistence type="predicted"/>
<dbReference type="SUPFAM" id="SSF53187">
    <property type="entry name" value="Zn-dependent exopeptidases"/>
    <property type="match status" value="2"/>
</dbReference>
<comment type="caution">
    <text evidence="1">The sequence shown here is derived from an EMBL/GenBank/DDBJ whole genome shotgun (WGS) entry which is preliminary data.</text>
</comment>
<name>A0A9P6DPC4_9AGAM</name>
<dbReference type="Gene3D" id="3.40.630.10">
    <property type="entry name" value="Zn peptidases"/>
    <property type="match status" value="4"/>
</dbReference>
<protein>
    <recommendedName>
        <fullName evidence="3">Amidohydrolase</fullName>
    </recommendedName>
</protein>
<dbReference type="GO" id="GO:0016805">
    <property type="term" value="F:dipeptidase activity"/>
    <property type="evidence" value="ECO:0007669"/>
    <property type="project" value="TreeGrafter"/>
</dbReference>
<reference evidence="1" key="1">
    <citation type="journal article" date="2020" name="Nat. Commun.">
        <title>Large-scale genome sequencing of mycorrhizal fungi provides insights into the early evolution of symbiotic traits.</title>
        <authorList>
            <person name="Miyauchi S."/>
            <person name="Kiss E."/>
            <person name="Kuo A."/>
            <person name="Drula E."/>
            <person name="Kohler A."/>
            <person name="Sanchez-Garcia M."/>
            <person name="Morin E."/>
            <person name="Andreopoulos B."/>
            <person name="Barry K.W."/>
            <person name="Bonito G."/>
            <person name="Buee M."/>
            <person name="Carver A."/>
            <person name="Chen C."/>
            <person name="Cichocki N."/>
            <person name="Clum A."/>
            <person name="Culley D."/>
            <person name="Crous P.W."/>
            <person name="Fauchery L."/>
            <person name="Girlanda M."/>
            <person name="Hayes R.D."/>
            <person name="Keri Z."/>
            <person name="LaButti K."/>
            <person name="Lipzen A."/>
            <person name="Lombard V."/>
            <person name="Magnuson J."/>
            <person name="Maillard F."/>
            <person name="Murat C."/>
            <person name="Nolan M."/>
            <person name="Ohm R.A."/>
            <person name="Pangilinan J."/>
            <person name="Pereira M.F."/>
            <person name="Perotto S."/>
            <person name="Peter M."/>
            <person name="Pfister S."/>
            <person name="Riley R."/>
            <person name="Sitrit Y."/>
            <person name="Stielow J.B."/>
            <person name="Szollosi G."/>
            <person name="Zifcakova L."/>
            <person name="Stursova M."/>
            <person name="Spatafora J.W."/>
            <person name="Tedersoo L."/>
            <person name="Vaario L.M."/>
            <person name="Yamada A."/>
            <person name="Yan M."/>
            <person name="Wang P."/>
            <person name="Xu J."/>
            <person name="Bruns T."/>
            <person name="Baldrian P."/>
            <person name="Vilgalys R."/>
            <person name="Dunand C."/>
            <person name="Henrissat B."/>
            <person name="Grigoriev I.V."/>
            <person name="Hibbett D."/>
            <person name="Nagy L.G."/>
            <person name="Martin F.M."/>
        </authorList>
    </citation>
    <scope>NUCLEOTIDE SEQUENCE</scope>
    <source>
        <strain evidence="1">UP504</strain>
    </source>
</reference>
<accession>A0A9P6DPC4</accession>
<evidence type="ECO:0000313" key="2">
    <source>
        <dbReference type="Proteomes" id="UP000886523"/>
    </source>
</evidence>
<sequence>MDACLMMHPTPGPKLSGWYWIVFGNSTDRGGLLRPSSPCIRSPVEGQNALDAAFLAYSSISVLRQQMKVDPYASCSWDRGGTGLAPNIIPDYAKMRWVGRAPTAKEVEVFAERVKKFSTSEFAAVMKHYGGVVIADVPGAAGGSTDFGNVTYELPALHPSFAIPTVKDGGNHNTPIYRLMAAEKDITPGCLQPLFSMITSKVRGRKKSSPEDDCVAKNIAEPKVVFQVLRTKICTLEECKEAPPPQYASVDKTSTFCPPVLKAVDEYIDLYNEELWELNQQIHGKCTSPLRIHRHFTEGCPELAFKEEYAHKVLTEFMEAHGFSVTRHYLGLETAWRAAWSNVSPSKTSVRTIGFNSEMDALPGIGHACGHNLIAIGGVAAALGTKHAMEKCGIEGRVVLLGTPGCILLQALNEVPYCVVFGASTDRVEYYGHPAHAGRAPWEGRNALDAAVVAYSSISALRQQMKVGRRIVFMGLLRDGTGPRIVRTRSPSVLRAVLCMVYMIACSNTDNSKMRWAVRAPTTKENGEFTERVKECFKAGALATACTMTLTAPPPVQNLRQNSELASEFAAAMNLYGSIAWSSPNFAIPTVKDGGNQYTQFTKSAETKEAHDITITVAKCIALTGLRVLSDGAFLPRSARLSKNKAIPRLSEL</sequence>
<dbReference type="OrthoDB" id="6119954at2759"/>
<dbReference type="AlphaFoldDB" id="A0A9P6DPC4"/>
<dbReference type="PANTHER" id="PTHR30575:SF0">
    <property type="entry name" value="XAA-ARG DIPEPTIDASE"/>
    <property type="match status" value="1"/>
</dbReference>